<comment type="catalytic activity">
    <reaction evidence="1">
        <text>[protein]-peptidylproline (omega=180) = [protein]-peptidylproline (omega=0)</text>
        <dbReference type="Rhea" id="RHEA:16237"/>
        <dbReference type="Rhea" id="RHEA-COMP:10747"/>
        <dbReference type="Rhea" id="RHEA-COMP:10748"/>
        <dbReference type="ChEBI" id="CHEBI:83833"/>
        <dbReference type="ChEBI" id="CHEBI:83834"/>
        <dbReference type="EC" id="5.2.1.8"/>
    </reaction>
</comment>
<comment type="caution">
    <text evidence="8">The sequence shown here is derived from an EMBL/GenBank/DDBJ whole genome shotgun (WGS) entry which is preliminary data.</text>
</comment>
<dbReference type="STRING" id="1086011.HJ01_03181"/>
<name>H7FVI3_FLAFP</name>
<dbReference type="PROSITE" id="PS50198">
    <property type="entry name" value="PPIC_PPIASE_2"/>
    <property type="match status" value="1"/>
</dbReference>
<dbReference type="InterPro" id="IPR050245">
    <property type="entry name" value="PrsA_foldase"/>
</dbReference>
<evidence type="ECO:0000256" key="1">
    <source>
        <dbReference type="ARBA" id="ARBA00000971"/>
    </source>
</evidence>
<keyword evidence="9" id="KW-1185">Reference proteome</keyword>
<keyword evidence="4 6" id="KW-0697">Rotamase</keyword>
<protein>
    <recommendedName>
        <fullName evidence="2">peptidylprolyl isomerase</fullName>
        <ecNumber evidence="2">5.2.1.8</ecNumber>
    </recommendedName>
</protein>
<keyword evidence="5 6" id="KW-0413">Isomerase</keyword>
<dbReference type="InterPro" id="IPR046357">
    <property type="entry name" value="PPIase_dom_sf"/>
</dbReference>
<evidence type="ECO:0000256" key="4">
    <source>
        <dbReference type="ARBA" id="ARBA00023110"/>
    </source>
</evidence>
<dbReference type="InterPro" id="IPR000297">
    <property type="entry name" value="PPIase_PpiC"/>
</dbReference>
<evidence type="ECO:0000256" key="3">
    <source>
        <dbReference type="ARBA" id="ARBA00022729"/>
    </source>
</evidence>
<feature type="domain" description="PpiC" evidence="7">
    <location>
        <begin position="111"/>
        <end position="207"/>
    </location>
</feature>
<sequence length="224" mass="25940">MSGYELPAISKQQNVMCNSKKPKMKKIILFIIIFISFQSFSQTIKEQLKQIITIDDAKKLATENPNLEAELLNIHPEIETDDFATKLADVKTGEIFSDLDFTYKILFETNINAFRVSYIFLDASKISLAEIEKLRTEILEEYKNGISFSNLANKYTMDNSKDGDLGWFAEGMMVPDFETEVKNHKQNDIFKVDIANEKWYYIVLKTFNDKPIREFTVLKIKSNT</sequence>
<dbReference type="SUPFAM" id="SSF54534">
    <property type="entry name" value="FKBP-like"/>
    <property type="match status" value="1"/>
</dbReference>
<dbReference type="EMBL" id="AHKF01000024">
    <property type="protein sequence ID" value="EIA07516.1"/>
    <property type="molecule type" value="Genomic_DNA"/>
</dbReference>
<dbReference type="EC" id="5.2.1.8" evidence="2"/>
<evidence type="ECO:0000256" key="2">
    <source>
        <dbReference type="ARBA" id="ARBA00013194"/>
    </source>
</evidence>
<dbReference type="PANTHER" id="PTHR47245">
    <property type="entry name" value="PEPTIDYLPROLYL ISOMERASE"/>
    <property type="match status" value="1"/>
</dbReference>
<organism evidence="8 9">
    <name type="scientific">Flavobacterium frigoris (strain PS1)</name>
    <dbReference type="NCBI Taxonomy" id="1086011"/>
    <lineage>
        <taxon>Bacteria</taxon>
        <taxon>Pseudomonadati</taxon>
        <taxon>Bacteroidota</taxon>
        <taxon>Flavobacteriia</taxon>
        <taxon>Flavobacteriales</taxon>
        <taxon>Flavobacteriaceae</taxon>
        <taxon>Flavobacterium</taxon>
    </lineage>
</organism>
<gene>
    <name evidence="8" type="ORF">HJ01_03181</name>
</gene>
<keyword evidence="3" id="KW-0732">Signal</keyword>
<dbReference type="GO" id="GO:0003755">
    <property type="term" value="F:peptidyl-prolyl cis-trans isomerase activity"/>
    <property type="evidence" value="ECO:0007669"/>
    <property type="project" value="UniProtKB-KW"/>
</dbReference>
<dbReference type="AlphaFoldDB" id="H7FVI3"/>
<evidence type="ECO:0000313" key="8">
    <source>
        <dbReference type="EMBL" id="EIA07516.1"/>
    </source>
</evidence>
<dbReference type="Gene3D" id="3.10.50.40">
    <property type="match status" value="1"/>
</dbReference>
<dbReference type="eggNOG" id="COG0760">
    <property type="taxonomic scope" value="Bacteria"/>
</dbReference>
<evidence type="ECO:0000256" key="5">
    <source>
        <dbReference type="ARBA" id="ARBA00023235"/>
    </source>
</evidence>
<dbReference type="Proteomes" id="UP000005566">
    <property type="component" value="Unassembled WGS sequence"/>
</dbReference>
<dbReference type="PANTHER" id="PTHR47245:SF1">
    <property type="entry name" value="FOLDASE PROTEIN PRSA"/>
    <property type="match status" value="1"/>
</dbReference>
<dbReference type="PATRIC" id="fig|1086011.3.peg.3116"/>
<dbReference type="Pfam" id="PF13616">
    <property type="entry name" value="Rotamase_3"/>
    <property type="match status" value="1"/>
</dbReference>
<proteinExistence type="predicted"/>
<evidence type="ECO:0000313" key="9">
    <source>
        <dbReference type="Proteomes" id="UP000005566"/>
    </source>
</evidence>
<evidence type="ECO:0000259" key="7">
    <source>
        <dbReference type="PROSITE" id="PS50198"/>
    </source>
</evidence>
<reference evidence="8 9" key="1">
    <citation type="journal article" date="2014" name="Acta Crystallogr. D">
        <title>Structure-based characterization and antifreeze properties of a hyperactive ice-binding protein from the Antarctic bacterium Flavobacterium frigoris PS1.</title>
        <authorList>
            <person name="Do H."/>
            <person name="Kim S.J."/>
            <person name="Kim H.J."/>
            <person name="Lee J.H."/>
        </authorList>
    </citation>
    <scope>NUCLEOTIDE SEQUENCE [LARGE SCALE GENOMIC DNA]</scope>
    <source>
        <strain evidence="8 9">PS1</strain>
    </source>
</reference>
<accession>H7FVI3</accession>
<evidence type="ECO:0000256" key="6">
    <source>
        <dbReference type="PROSITE-ProRule" id="PRU00278"/>
    </source>
</evidence>